<dbReference type="STRING" id="133385.A0A2T9YBC6"/>
<protein>
    <recommendedName>
        <fullName evidence="3">Coatomer subunit epsilon</fullName>
    </recommendedName>
</protein>
<evidence type="ECO:0000313" key="1">
    <source>
        <dbReference type="EMBL" id="PVU89643.1"/>
    </source>
</evidence>
<organism evidence="1 2">
    <name type="scientific">Smittium simulii</name>
    <dbReference type="NCBI Taxonomy" id="133385"/>
    <lineage>
        <taxon>Eukaryota</taxon>
        <taxon>Fungi</taxon>
        <taxon>Fungi incertae sedis</taxon>
        <taxon>Zoopagomycota</taxon>
        <taxon>Kickxellomycotina</taxon>
        <taxon>Harpellomycetes</taxon>
        <taxon>Harpellales</taxon>
        <taxon>Legeriomycetaceae</taxon>
        <taxon>Smittium</taxon>
    </lineage>
</organism>
<dbReference type="InterPro" id="IPR011990">
    <property type="entry name" value="TPR-like_helical_dom_sf"/>
</dbReference>
<evidence type="ECO:0000313" key="2">
    <source>
        <dbReference type="Proteomes" id="UP000245383"/>
    </source>
</evidence>
<evidence type="ECO:0008006" key="3">
    <source>
        <dbReference type="Google" id="ProtNLM"/>
    </source>
</evidence>
<dbReference type="OrthoDB" id="310217at2759"/>
<reference evidence="1 2" key="1">
    <citation type="journal article" date="2018" name="MBio">
        <title>Comparative Genomics Reveals the Core Gene Toolbox for the Fungus-Insect Symbiosis.</title>
        <authorList>
            <person name="Wang Y."/>
            <person name="Stata M."/>
            <person name="Wang W."/>
            <person name="Stajich J.E."/>
            <person name="White M.M."/>
            <person name="Moncalvo J.M."/>
        </authorList>
    </citation>
    <scope>NUCLEOTIDE SEQUENCE [LARGE SCALE GENOMIC DNA]</scope>
    <source>
        <strain evidence="1 2">SWE-8-4</strain>
    </source>
</reference>
<dbReference type="AlphaFoldDB" id="A0A2T9YBC6"/>
<gene>
    <name evidence="1" type="ORF">BB561_005233</name>
</gene>
<name>A0A2T9YBC6_9FUNG</name>
<dbReference type="Proteomes" id="UP000245383">
    <property type="component" value="Unassembled WGS sequence"/>
</dbReference>
<accession>A0A2T9YBC6</accession>
<comment type="caution">
    <text evidence="1">The sequence shown here is derived from an EMBL/GenBank/DDBJ whole genome shotgun (WGS) entry which is preliminary data.</text>
</comment>
<sequence>MSLQHENQNIVKCRENLYLGNFQAINNRLTSDEITKGTGFDQNEVKILLIRAYLSQNKFNSANTEASKMEQNDLAKAAKNLITLSQKIHSGIVQPIISDNEILKIVENTQQLIENKLNFTKPTFIVLVGLIFLHVGNYEQAMNLFALHPQNIEWLV</sequence>
<keyword evidence="2" id="KW-1185">Reference proteome</keyword>
<dbReference type="EMBL" id="MBFR01000304">
    <property type="protein sequence ID" value="PVU89643.1"/>
    <property type="molecule type" value="Genomic_DNA"/>
</dbReference>
<proteinExistence type="predicted"/>
<dbReference type="Pfam" id="PF04733">
    <property type="entry name" value="Coatomer_E"/>
    <property type="match status" value="1"/>
</dbReference>
<dbReference type="Gene3D" id="1.25.40.10">
    <property type="entry name" value="Tetratricopeptide repeat domain"/>
    <property type="match status" value="1"/>
</dbReference>